<dbReference type="eggNOG" id="ENOG502S3WJ">
    <property type="taxonomic scope" value="Eukaryota"/>
</dbReference>
<dbReference type="InterPro" id="IPR042859">
    <property type="entry name" value="NOL11"/>
</dbReference>
<comment type="caution">
    <text evidence="1">The sequence shown here is derived from an EMBL/GenBank/DDBJ whole genome shotgun (WGS) entry which is preliminary data.</text>
</comment>
<protein>
    <submittedName>
        <fullName evidence="1">Uncharacterized protein</fullName>
    </submittedName>
</protein>
<dbReference type="AlphaFoldDB" id="D6RN02"/>
<dbReference type="OMA" id="CCIPSSM"/>
<sequence>MSTTSIEDPFQLASYTSSSRWKGKKSTLDHVYTSQLNSSLSKSRREGYVTVSTQADGIHILDVSTLHPLVSHTLGPSTSFSCPAITTETSPSHYSTYAVIESSPELRGADEAGRVIWKWTQQPGSVSSMTDSQKKTSRVVVPTPQRIHSLHSDPTLPKRILALTTTATLLVLDAETLEEKAKTEGSSEASSDALQVFVFPSGECSLSPSTGVTVAIASSTEASFFLRILSIDEGDAFTVVGDFEFSHKHEQIAGVSFSNSGCLSILSKDGEWHAYALASSDNNSSTTPARPRPLATPLRLNNFNFPASKATKSSAKATSPLSIVALTSSHVLLAATSPSSSDIHIQVWDLQYSVLLATHTLPVPTAFASTPLNLRFGTHRPVLPSSSSPLSIVYGQAVLVLSPASSSKQESSAQNVTSSVLVVPYAVAAQSTIAAALGRAGVTKQWLKPVGDSATSGQGKTPADSAKSKMLNAVRTALEGGRTKTAESTFSSWLTEAEAAAKASSKSEEKASTPPAPVFAYGFVKEIVDLVLPPLKSTGKAPYQHSAEILKSLLERNLVSNGMVEGGILPALRARNDWACSHRFHLSSLSLSSVNDLPIGDIVDCLVSVTQHHRNKAASDSMDVDSEPSTPTLPVFLALVINYVHTTTPSQIIIALKRHLRDSEDVAAVAQTLVTWIRALVQQRKNTDLGVWPSNKDMEQNEHGVLVYNPQSRDKRMVKNAAKKAGGPPVFERVIAFLQPFLDACFLPLLQHPPSHPLLHELQNSLIEESALSELLLQLQGSLEPFSVSHQKALREAAIPQREREKQRQKGDWRARRGGAAGVIGNVGTVGVYQLEELAF</sequence>
<accession>D6RN02</accession>
<dbReference type="GO" id="GO:0005730">
    <property type="term" value="C:nucleolus"/>
    <property type="evidence" value="ECO:0007669"/>
    <property type="project" value="TreeGrafter"/>
</dbReference>
<evidence type="ECO:0000313" key="2">
    <source>
        <dbReference type="Proteomes" id="UP000001861"/>
    </source>
</evidence>
<dbReference type="EMBL" id="AACS02000005">
    <property type="protein sequence ID" value="EFI27790.1"/>
    <property type="molecule type" value="Genomic_DNA"/>
</dbReference>
<organism evidence="1 2">
    <name type="scientific">Coprinopsis cinerea (strain Okayama-7 / 130 / ATCC MYA-4618 / FGSC 9003)</name>
    <name type="common">Inky cap fungus</name>
    <name type="synonym">Hormographiella aspergillata</name>
    <dbReference type="NCBI Taxonomy" id="240176"/>
    <lineage>
        <taxon>Eukaryota</taxon>
        <taxon>Fungi</taxon>
        <taxon>Dikarya</taxon>
        <taxon>Basidiomycota</taxon>
        <taxon>Agaricomycotina</taxon>
        <taxon>Agaricomycetes</taxon>
        <taxon>Agaricomycetidae</taxon>
        <taxon>Agaricales</taxon>
        <taxon>Agaricineae</taxon>
        <taxon>Psathyrellaceae</taxon>
        <taxon>Coprinopsis</taxon>
    </lineage>
</organism>
<dbReference type="PANTHER" id="PTHR15633">
    <property type="entry name" value="NUCLEOLAR PROTEIN 11"/>
    <property type="match status" value="1"/>
</dbReference>
<dbReference type="InterPro" id="IPR011047">
    <property type="entry name" value="Quinoprotein_ADH-like_sf"/>
</dbReference>
<name>D6RN02_COPC7</name>
<dbReference type="RefSeq" id="XP_002911284.1">
    <property type="nucleotide sequence ID" value="XM_002911238.1"/>
</dbReference>
<proteinExistence type="predicted"/>
<reference evidence="1 2" key="1">
    <citation type="journal article" date="2010" name="Proc. Natl. Acad. Sci. U.S.A.">
        <title>Insights into evolution of multicellular fungi from the assembled chromosomes of the mushroom Coprinopsis cinerea (Coprinus cinereus).</title>
        <authorList>
            <person name="Stajich J.E."/>
            <person name="Wilke S.K."/>
            <person name="Ahren D."/>
            <person name="Au C.H."/>
            <person name="Birren B.W."/>
            <person name="Borodovsky M."/>
            <person name="Burns C."/>
            <person name="Canback B."/>
            <person name="Casselton L.A."/>
            <person name="Cheng C.K."/>
            <person name="Deng J."/>
            <person name="Dietrich F.S."/>
            <person name="Fargo D.C."/>
            <person name="Farman M.L."/>
            <person name="Gathman A.C."/>
            <person name="Goldberg J."/>
            <person name="Guigo R."/>
            <person name="Hoegger P.J."/>
            <person name="Hooker J.B."/>
            <person name="Huggins A."/>
            <person name="James T.Y."/>
            <person name="Kamada T."/>
            <person name="Kilaru S."/>
            <person name="Kodira C."/>
            <person name="Kues U."/>
            <person name="Kupfer D."/>
            <person name="Kwan H.S."/>
            <person name="Lomsadze A."/>
            <person name="Li W."/>
            <person name="Lilly W.W."/>
            <person name="Ma L.J."/>
            <person name="Mackey A.J."/>
            <person name="Manning G."/>
            <person name="Martin F."/>
            <person name="Muraguchi H."/>
            <person name="Natvig D.O."/>
            <person name="Palmerini H."/>
            <person name="Ramesh M.A."/>
            <person name="Rehmeyer C.J."/>
            <person name="Roe B.A."/>
            <person name="Shenoy N."/>
            <person name="Stanke M."/>
            <person name="Ter-Hovhannisyan V."/>
            <person name="Tunlid A."/>
            <person name="Velagapudi R."/>
            <person name="Vision T.J."/>
            <person name="Zeng Q."/>
            <person name="Zolan M.E."/>
            <person name="Pukkila P.J."/>
        </authorList>
    </citation>
    <scope>NUCLEOTIDE SEQUENCE [LARGE SCALE GENOMIC DNA]</scope>
    <source>
        <strain evidence="2">Okayama-7 / 130 / ATCC MYA-4618 / FGSC 9003</strain>
    </source>
</reference>
<evidence type="ECO:0000313" key="1">
    <source>
        <dbReference type="EMBL" id="EFI27790.1"/>
    </source>
</evidence>
<dbReference type="KEGG" id="cci:CC1G_14713"/>
<dbReference type="PANTHER" id="PTHR15633:SF2">
    <property type="entry name" value="NUCLEOLAR PROTEIN 11"/>
    <property type="match status" value="1"/>
</dbReference>
<dbReference type="STRING" id="240176.D6RN02"/>
<dbReference type="HOGENOM" id="CLU_009534_0_0_1"/>
<keyword evidence="2" id="KW-1185">Reference proteome</keyword>
<dbReference type="GO" id="GO:0030490">
    <property type="term" value="P:maturation of SSU-rRNA"/>
    <property type="evidence" value="ECO:0007669"/>
    <property type="project" value="InterPro"/>
</dbReference>
<dbReference type="OrthoDB" id="4349954at2759"/>
<dbReference type="Proteomes" id="UP000001861">
    <property type="component" value="Unassembled WGS sequence"/>
</dbReference>
<dbReference type="VEuPathDB" id="FungiDB:CC1G_14713"/>
<dbReference type="InParanoid" id="D6RN02"/>
<gene>
    <name evidence="1" type="ORF">CC1G_14713</name>
</gene>
<dbReference type="SUPFAM" id="SSF50998">
    <property type="entry name" value="Quinoprotein alcohol dehydrogenase-like"/>
    <property type="match status" value="1"/>
</dbReference>
<dbReference type="GO" id="GO:0003723">
    <property type="term" value="F:RNA binding"/>
    <property type="evidence" value="ECO:0007669"/>
    <property type="project" value="TreeGrafter"/>
</dbReference>
<dbReference type="GeneID" id="9378509"/>